<dbReference type="Pfam" id="PF08220">
    <property type="entry name" value="HTH_DeoR"/>
    <property type="match status" value="1"/>
</dbReference>
<evidence type="ECO:0000313" key="7">
    <source>
        <dbReference type="Proteomes" id="UP001319200"/>
    </source>
</evidence>
<proteinExistence type="predicted"/>
<dbReference type="InterPro" id="IPR001034">
    <property type="entry name" value="DeoR_HTH"/>
</dbReference>
<dbReference type="Proteomes" id="UP001319200">
    <property type="component" value="Unassembled WGS sequence"/>
</dbReference>
<gene>
    <name evidence="6" type="ORF">KK083_06795</name>
</gene>
<feature type="domain" description="HTH deoR-type" evidence="5">
    <location>
        <begin position="3"/>
        <end position="58"/>
    </location>
</feature>
<dbReference type="PROSITE" id="PS00894">
    <property type="entry name" value="HTH_DEOR_1"/>
    <property type="match status" value="1"/>
</dbReference>
<dbReference type="SMART" id="SM00420">
    <property type="entry name" value="HTH_DEOR"/>
    <property type="match status" value="1"/>
</dbReference>
<dbReference type="Pfam" id="PF00455">
    <property type="entry name" value="DeoRC"/>
    <property type="match status" value="1"/>
</dbReference>
<keyword evidence="7" id="KW-1185">Reference proteome</keyword>
<dbReference type="InterPro" id="IPR037171">
    <property type="entry name" value="NagB/RpiA_transferase-like"/>
</dbReference>
<keyword evidence="1" id="KW-0678">Repressor</keyword>
<dbReference type="InterPro" id="IPR050313">
    <property type="entry name" value="Carb_Metab_HTH_regulators"/>
</dbReference>
<dbReference type="PANTHER" id="PTHR30363:SF4">
    <property type="entry name" value="GLYCEROL-3-PHOSPHATE REGULON REPRESSOR"/>
    <property type="match status" value="1"/>
</dbReference>
<evidence type="ECO:0000259" key="5">
    <source>
        <dbReference type="PROSITE" id="PS51000"/>
    </source>
</evidence>
<dbReference type="SUPFAM" id="SSF100950">
    <property type="entry name" value="NagB/RpiA/CoA transferase-like"/>
    <property type="match status" value="1"/>
</dbReference>
<dbReference type="InterPro" id="IPR036390">
    <property type="entry name" value="WH_DNA-bd_sf"/>
</dbReference>
<protein>
    <submittedName>
        <fullName evidence="6">DeoR/GlpR family DNA-binding transcription regulator</fullName>
    </submittedName>
</protein>
<dbReference type="AlphaFoldDB" id="A0AAP2DJY2"/>
<evidence type="ECO:0000256" key="2">
    <source>
        <dbReference type="ARBA" id="ARBA00023015"/>
    </source>
</evidence>
<evidence type="ECO:0000256" key="3">
    <source>
        <dbReference type="ARBA" id="ARBA00023125"/>
    </source>
</evidence>
<dbReference type="GO" id="GO:0003700">
    <property type="term" value="F:DNA-binding transcription factor activity"/>
    <property type="evidence" value="ECO:0007669"/>
    <property type="project" value="InterPro"/>
</dbReference>
<dbReference type="InterPro" id="IPR018356">
    <property type="entry name" value="Tscrpt_reg_HTH_DeoR_CS"/>
</dbReference>
<keyword evidence="4" id="KW-0804">Transcription</keyword>
<sequence>MLKEERHDFILNEVKVRNRVLLTDLAVKLNISEDTVRRDLKYLDEQGKIKKVHGGAISTSYHLYTYKEQEIYAHENKSVIAQKAHALLREGQVILISGGTTNLEFARLFPKNIKATIFTPSLPVAMQLLEHPNVQTIFIGGRLSHEAQIALGGETIQTISQVRADLCFLGTGQLDPVHGLTEFDWEVVQLKKAMILASKKIVSLTISEKINSIQVYKVCDARAIHTLITELNPGDPFLDPFKQLGLEIL</sequence>
<dbReference type="SUPFAM" id="SSF46785">
    <property type="entry name" value="Winged helix' DNA-binding domain"/>
    <property type="match status" value="1"/>
</dbReference>
<dbReference type="PRINTS" id="PR00037">
    <property type="entry name" value="HTHLACR"/>
</dbReference>
<keyword evidence="2" id="KW-0805">Transcription regulation</keyword>
<name>A0AAP2DJY2_9BACT</name>
<accession>A0AAP2DJY2</accession>
<dbReference type="InterPro" id="IPR014036">
    <property type="entry name" value="DeoR-like_C"/>
</dbReference>
<comment type="caution">
    <text evidence="6">The sequence shown here is derived from an EMBL/GenBank/DDBJ whole genome shotgun (WGS) entry which is preliminary data.</text>
</comment>
<organism evidence="6 7">
    <name type="scientific">Chryseosolibacter histidini</name>
    <dbReference type="NCBI Taxonomy" id="2782349"/>
    <lineage>
        <taxon>Bacteria</taxon>
        <taxon>Pseudomonadati</taxon>
        <taxon>Bacteroidota</taxon>
        <taxon>Cytophagia</taxon>
        <taxon>Cytophagales</taxon>
        <taxon>Chryseotaleaceae</taxon>
        <taxon>Chryseosolibacter</taxon>
    </lineage>
</organism>
<dbReference type="InterPro" id="IPR036388">
    <property type="entry name" value="WH-like_DNA-bd_sf"/>
</dbReference>
<dbReference type="Gene3D" id="1.10.10.10">
    <property type="entry name" value="Winged helix-like DNA-binding domain superfamily/Winged helix DNA-binding domain"/>
    <property type="match status" value="1"/>
</dbReference>
<dbReference type="SMART" id="SM01134">
    <property type="entry name" value="DeoRC"/>
    <property type="match status" value="1"/>
</dbReference>
<evidence type="ECO:0000256" key="1">
    <source>
        <dbReference type="ARBA" id="ARBA00022491"/>
    </source>
</evidence>
<keyword evidence="3 6" id="KW-0238">DNA-binding</keyword>
<dbReference type="PANTHER" id="PTHR30363">
    <property type="entry name" value="HTH-TYPE TRANSCRIPTIONAL REGULATOR SRLR-RELATED"/>
    <property type="match status" value="1"/>
</dbReference>
<dbReference type="EMBL" id="JAHESF010000005">
    <property type="protein sequence ID" value="MBT1696572.1"/>
    <property type="molecule type" value="Genomic_DNA"/>
</dbReference>
<evidence type="ECO:0000313" key="6">
    <source>
        <dbReference type="EMBL" id="MBT1696572.1"/>
    </source>
</evidence>
<dbReference type="PROSITE" id="PS51000">
    <property type="entry name" value="HTH_DEOR_2"/>
    <property type="match status" value="1"/>
</dbReference>
<dbReference type="GO" id="GO:0003677">
    <property type="term" value="F:DNA binding"/>
    <property type="evidence" value="ECO:0007669"/>
    <property type="project" value="UniProtKB-KW"/>
</dbReference>
<reference evidence="6 7" key="1">
    <citation type="submission" date="2021-05" db="EMBL/GenBank/DDBJ databases">
        <title>A Polyphasic approach of four new species of the genus Ohtaekwangia: Ohtaekwangia histidinii sp. nov., Ohtaekwangia cretensis sp. nov., Ohtaekwangia indiensis sp. nov., Ohtaekwangia reichenbachii sp. nov. from diverse environment.</title>
        <authorList>
            <person name="Octaviana S."/>
        </authorList>
    </citation>
    <scope>NUCLEOTIDE SEQUENCE [LARGE SCALE GENOMIC DNA]</scope>
    <source>
        <strain evidence="6 7">PWU4</strain>
    </source>
</reference>
<evidence type="ECO:0000256" key="4">
    <source>
        <dbReference type="ARBA" id="ARBA00023163"/>
    </source>
</evidence>